<reference evidence="1" key="1">
    <citation type="submission" date="2020-02" db="EMBL/GenBank/DDBJ databases">
        <authorList>
            <person name="Meier V. D."/>
        </authorList>
    </citation>
    <scope>NUCLEOTIDE SEQUENCE</scope>
    <source>
        <strain evidence="1">AVDCRST_MAG41</strain>
    </source>
</reference>
<dbReference type="AlphaFoldDB" id="A0A6J4HK19"/>
<sequence>MSDDQREELARVMTEALALCAACVQQTAAVAASLRGPLAAAEGPVTELNLAGFAHLQRLVAKVAEAGVARPYEVPGPIRPEPDLAGLIRLEESALAALHAIIPESGESADAEALEHLVEHFLLTKRELIELLRRLAG</sequence>
<name>A0A6J4HK19_9ACTN</name>
<dbReference type="EMBL" id="CADCTP010000075">
    <property type="protein sequence ID" value="CAA9225341.1"/>
    <property type="molecule type" value="Genomic_DNA"/>
</dbReference>
<proteinExistence type="predicted"/>
<evidence type="ECO:0000313" key="1">
    <source>
        <dbReference type="EMBL" id="CAA9225341.1"/>
    </source>
</evidence>
<accession>A0A6J4HK19</accession>
<gene>
    <name evidence="1" type="ORF">AVDCRST_MAG41-716</name>
</gene>
<organism evidence="1">
    <name type="scientific">uncultured Mycobacteriales bacterium</name>
    <dbReference type="NCBI Taxonomy" id="581187"/>
    <lineage>
        <taxon>Bacteria</taxon>
        <taxon>Bacillati</taxon>
        <taxon>Actinomycetota</taxon>
        <taxon>Actinomycetes</taxon>
        <taxon>Mycobacteriales</taxon>
        <taxon>environmental samples</taxon>
    </lineage>
</organism>
<protein>
    <submittedName>
        <fullName evidence="1">Uncharacterized protein</fullName>
    </submittedName>
</protein>